<dbReference type="Proteomes" id="UP001497512">
    <property type="component" value="Chromosome 13"/>
</dbReference>
<reference evidence="1" key="1">
    <citation type="submission" date="2024-02" db="EMBL/GenBank/DDBJ databases">
        <authorList>
            <consortium name="ELIXIR-Norway"/>
            <consortium name="Elixir Norway"/>
        </authorList>
    </citation>
    <scope>NUCLEOTIDE SEQUENCE</scope>
</reference>
<evidence type="ECO:0000313" key="1">
    <source>
        <dbReference type="EMBL" id="CAK9201096.1"/>
    </source>
</evidence>
<sequence>MACKKTPLAKLDQILNTKAEFGCVDGDGTVPRESAMARIPGDHHGILMDERFFQVLKHWLMAGDPDPFYDSYTDFVILPSKEVEIEDDKEKTISIVGLSLDMDEIHTDPSQHRVHVPIVSTSTDFCFIYQSDNFLSHTSG</sequence>
<keyword evidence="2" id="KW-1185">Reference proteome</keyword>
<protein>
    <submittedName>
        <fullName evidence="1">Uncharacterized protein</fullName>
    </submittedName>
</protein>
<name>A0ABP0TNL7_9BRYO</name>
<accession>A0ABP0TNL7</accession>
<dbReference type="EMBL" id="OZ019905">
    <property type="protein sequence ID" value="CAK9201096.1"/>
    <property type="molecule type" value="Genomic_DNA"/>
</dbReference>
<organism evidence="1 2">
    <name type="scientific">Sphagnum troendelagicum</name>
    <dbReference type="NCBI Taxonomy" id="128251"/>
    <lineage>
        <taxon>Eukaryota</taxon>
        <taxon>Viridiplantae</taxon>
        <taxon>Streptophyta</taxon>
        <taxon>Embryophyta</taxon>
        <taxon>Bryophyta</taxon>
        <taxon>Sphagnophytina</taxon>
        <taxon>Sphagnopsida</taxon>
        <taxon>Sphagnales</taxon>
        <taxon>Sphagnaceae</taxon>
        <taxon>Sphagnum</taxon>
    </lineage>
</organism>
<evidence type="ECO:0000313" key="2">
    <source>
        <dbReference type="Proteomes" id="UP001497512"/>
    </source>
</evidence>
<proteinExistence type="predicted"/>
<gene>
    <name evidence="1" type="ORF">CSSPTR1EN2_LOCUS5736</name>
</gene>